<sequence>MAYRDVAVAGVPSERLSQLASPQLAQRPRRENAFGTLHSAFHDEMSAILRPCNNSSKEESPRQLEAAAPVGYAGKTTAQLNSSRFTHGSKKQSAAANTSGQIACLFSGRSGSPQVHPRGGTRPLKQYIAPDQLPEAFCTKFQVTDPFTGRTEIMTARRPGKAAAEINLASFDSYMLPRERTFSLQKAKDNIDHSILVRIEK</sequence>
<accession>U6L9P8</accession>
<organism evidence="1 2">
    <name type="scientific">Eimeria brunetti</name>
    <dbReference type="NCBI Taxonomy" id="51314"/>
    <lineage>
        <taxon>Eukaryota</taxon>
        <taxon>Sar</taxon>
        <taxon>Alveolata</taxon>
        <taxon>Apicomplexa</taxon>
        <taxon>Conoidasida</taxon>
        <taxon>Coccidia</taxon>
        <taxon>Eucoccidiorida</taxon>
        <taxon>Eimeriorina</taxon>
        <taxon>Eimeriidae</taxon>
        <taxon>Eimeria</taxon>
    </lineage>
</organism>
<name>U6L9P8_9EIME</name>
<dbReference type="OrthoDB" id="346407at2759"/>
<dbReference type="VEuPathDB" id="ToxoDB:EBH_0010220"/>
<evidence type="ECO:0000313" key="1">
    <source>
        <dbReference type="EMBL" id="CDJ45913.1"/>
    </source>
</evidence>
<protein>
    <submittedName>
        <fullName evidence="1">Uncharacterized protein</fullName>
    </submittedName>
</protein>
<reference evidence="1" key="2">
    <citation type="submission" date="2013-10" db="EMBL/GenBank/DDBJ databases">
        <authorList>
            <person name="Aslett M."/>
        </authorList>
    </citation>
    <scope>NUCLEOTIDE SEQUENCE [LARGE SCALE GENOMIC DNA]</scope>
    <source>
        <strain evidence="1">Houghton</strain>
    </source>
</reference>
<dbReference type="AlphaFoldDB" id="U6L9P8"/>
<proteinExistence type="predicted"/>
<reference evidence="1" key="1">
    <citation type="submission" date="2013-10" db="EMBL/GenBank/DDBJ databases">
        <title>Genomic analysis of the causative agents of coccidiosis in chickens.</title>
        <authorList>
            <person name="Reid A.J."/>
            <person name="Blake D."/>
            <person name="Billington K."/>
            <person name="Browne H."/>
            <person name="Dunn M."/>
            <person name="Hung S."/>
            <person name="Kawahara F."/>
            <person name="Miranda-Saavedra D."/>
            <person name="Mourier T."/>
            <person name="Nagra H."/>
            <person name="Otto T.D."/>
            <person name="Rawlings N."/>
            <person name="Sanchez A."/>
            <person name="Sanders M."/>
            <person name="Subramaniam C."/>
            <person name="Tay Y."/>
            <person name="Dear P."/>
            <person name="Doerig C."/>
            <person name="Gruber A."/>
            <person name="Parkinson J."/>
            <person name="Shirley M."/>
            <person name="Wan K.L."/>
            <person name="Berriman M."/>
            <person name="Tomley F."/>
            <person name="Pain A."/>
        </authorList>
    </citation>
    <scope>NUCLEOTIDE SEQUENCE [LARGE SCALE GENOMIC DNA]</scope>
    <source>
        <strain evidence="1">Houghton</strain>
    </source>
</reference>
<dbReference type="Proteomes" id="UP000030750">
    <property type="component" value="Unassembled WGS sequence"/>
</dbReference>
<gene>
    <name evidence="1" type="ORF">EBH_0010220</name>
</gene>
<evidence type="ECO:0000313" key="2">
    <source>
        <dbReference type="Proteomes" id="UP000030750"/>
    </source>
</evidence>
<keyword evidence="2" id="KW-1185">Reference proteome</keyword>
<dbReference type="EMBL" id="HG710235">
    <property type="protein sequence ID" value="CDJ45913.1"/>
    <property type="molecule type" value="Genomic_DNA"/>
</dbReference>